<dbReference type="InterPro" id="IPR003958">
    <property type="entry name" value="CBFA_NFYB_domain"/>
</dbReference>
<dbReference type="FunCoup" id="L7JVQ4">
    <property type="interactions" value="191"/>
</dbReference>
<evidence type="ECO:0000313" key="2">
    <source>
        <dbReference type="EMBL" id="ELQ75509.1"/>
    </source>
</evidence>
<name>L7JVQ4_TRAHO</name>
<sequence length="124" mass="13435">MATAKRGKSDPIHADDLVDGRKLFGGSRPRRSLKQTTGLRIARDGINAIALACGFFIAEILDLARHECEAEGKKKITPRHINLGMSKDDEMSVISSSWLIKGGGVKHPATAEMLRGKAKPSQDL</sequence>
<dbReference type="STRING" id="72359.L7JVQ4"/>
<organism evidence="2 3">
    <name type="scientific">Trachipleistophora hominis</name>
    <name type="common">Microsporidian parasite</name>
    <dbReference type="NCBI Taxonomy" id="72359"/>
    <lineage>
        <taxon>Eukaryota</taxon>
        <taxon>Fungi</taxon>
        <taxon>Fungi incertae sedis</taxon>
        <taxon>Microsporidia</taxon>
        <taxon>Pleistophoridae</taxon>
        <taxon>Trachipleistophora</taxon>
    </lineage>
</organism>
<dbReference type="OrthoDB" id="9421954at2759"/>
<reference evidence="2 3" key="1">
    <citation type="journal article" date="2012" name="PLoS Pathog.">
        <title>The genome of the obligate intracellular parasite Trachipleistophora hominis: new insights into microsporidian genome dynamics and reductive evolution.</title>
        <authorList>
            <person name="Heinz E."/>
            <person name="Williams T.A."/>
            <person name="Nakjang S."/>
            <person name="Noel C.J."/>
            <person name="Swan D.C."/>
            <person name="Goldberg A.V."/>
            <person name="Harris S.R."/>
            <person name="Weinmaier T."/>
            <person name="Markert S."/>
            <person name="Becher D."/>
            <person name="Bernhardt J."/>
            <person name="Dagan T."/>
            <person name="Hacker C."/>
            <person name="Lucocq J.M."/>
            <person name="Schweder T."/>
            <person name="Rattei T."/>
            <person name="Hall N."/>
            <person name="Hirt R.P."/>
            <person name="Embley T.M."/>
        </authorList>
    </citation>
    <scope>NUCLEOTIDE SEQUENCE [LARGE SCALE GENOMIC DNA]</scope>
</reference>
<dbReference type="HOGENOM" id="CLU_062828_6_0_1"/>
<dbReference type="VEuPathDB" id="MicrosporidiaDB:THOM_1551"/>
<dbReference type="Gene3D" id="1.10.20.10">
    <property type="entry name" value="Histone, subunit A"/>
    <property type="match status" value="1"/>
</dbReference>
<feature type="domain" description="Transcription factor CBF/NF-Y/archaeal histone" evidence="1">
    <location>
        <begin position="39"/>
        <end position="83"/>
    </location>
</feature>
<protein>
    <submittedName>
        <fullName evidence="2">Histone 2A</fullName>
    </submittedName>
</protein>
<dbReference type="OMA" id="HECEAEG"/>
<proteinExistence type="predicted"/>
<evidence type="ECO:0000259" key="1">
    <source>
        <dbReference type="Pfam" id="PF00808"/>
    </source>
</evidence>
<dbReference type="Proteomes" id="UP000011185">
    <property type="component" value="Unassembled WGS sequence"/>
</dbReference>
<dbReference type="EMBL" id="JH993952">
    <property type="protein sequence ID" value="ELQ75509.1"/>
    <property type="molecule type" value="Genomic_DNA"/>
</dbReference>
<keyword evidence="3" id="KW-1185">Reference proteome</keyword>
<dbReference type="SUPFAM" id="SSF47113">
    <property type="entry name" value="Histone-fold"/>
    <property type="match status" value="1"/>
</dbReference>
<accession>L7JVQ4</accession>
<dbReference type="AlphaFoldDB" id="L7JVQ4"/>
<dbReference type="GO" id="GO:0046982">
    <property type="term" value="F:protein heterodimerization activity"/>
    <property type="evidence" value="ECO:0007669"/>
    <property type="project" value="InterPro"/>
</dbReference>
<dbReference type="InterPro" id="IPR009072">
    <property type="entry name" value="Histone-fold"/>
</dbReference>
<dbReference type="Pfam" id="PF00808">
    <property type="entry name" value="CBFD_NFYB_HMF"/>
    <property type="match status" value="1"/>
</dbReference>
<dbReference type="InParanoid" id="L7JVQ4"/>
<gene>
    <name evidence="2" type="ORF">THOM_1551</name>
</gene>
<evidence type="ECO:0000313" key="3">
    <source>
        <dbReference type="Proteomes" id="UP000011185"/>
    </source>
</evidence>